<dbReference type="AlphaFoldDB" id="A0A8H4QAE8"/>
<organism evidence="1 2">
    <name type="scientific">Ophiocordyceps camponoti-floridani</name>
    <dbReference type="NCBI Taxonomy" id="2030778"/>
    <lineage>
        <taxon>Eukaryota</taxon>
        <taxon>Fungi</taxon>
        <taxon>Dikarya</taxon>
        <taxon>Ascomycota</taxon>
        <taxon>Pezizomycotina</taxon>
        <taxon>Sordariomycetes</taxon>
        <taxon>Hypocreomycetidae</taxon>
        <taxon>Hypocreales</taxon>
        <taxon>Ophiocordycipitaceae</taxon>
        <taxon>Ophiocordyceps</taxon>
    </lineage>
</organism>
<comment type="caution">
    <text evidence="1">The sequence shown here is derived from an EMBL/GenBank/DDBJ whole genome shotgun (WGS) entry which is preliminary data.</text>
</comment>
<accession>A0A8H4QAE8</accession>
<protein>
    <submittedName>
        <fullName evidence="1">Uncharacterized protein</fullName>
    </submittedName>
</protein>
<evidence type="ECO:0000313" key="2">
    <source>
        <dbReference type="Proteomes" id="UP000562929"/>
    </source>
</evidence>
<dbReference type="EMBL" id="JAACLJ010000002">
    <property type="protein sequence ID" value="KAF4592111.1"/>
    <property type="molecule type" value="Genomic_DNA"/>
</dbReference>
<name>A0A8H4QAE8_9HYPO</name>
<gene>
    <name evidence="1" type="ORF">GQ602_002410</name>
</gene>
<proteinExistence type="predicted"/>
<reference evidence="1 2" key="1">
    <citation type="journal article" date="2020" name="G3 (Bethesda)">
        <title>Genetic Underpinnings of Host Manipulation by Ophiocordyceps as Revealed by Comparative Transcriptomics.</title>
        <authorList>
            <person name="Will I."/>
            <person name="Das B."/>
            <person name="Trinh T."/>
            <person name="Brachmann A."/>
            <person name="Ohm R.A."/>
            <person name="de Bekker C."/>
        </authorList>
    </citation>
    <scope>NUCLEOTIDE SEQUENCE [LARGE SCALE GENOMIC DNA]</scope>
    <source>
        <strain evidence="1 2">EC05</strain>
    </source>
</reference>
<keyword evidence="2" id="KW-1185">Reference proteome</keyword>
<dbReference type="Proteomes" id="UP000562929">
    <property type="component" value="Unassembled WGS sequence"/>
</dbReference>
<sequence>MTNAWRYYVTSNQLITELQGLTPNYHFSNAVVSEAYRRVQRDPNSNRSWNLAWLCLQKIKDDDLIAAYAPLEAAKPTMWASTRPSPQEKAQLTAYFEGEWTAAVNTMLRHWQRAPVSFH</sequence>
<dbReference type="OrthoDB" id="4932428at2759"/>
<evidence type="ECO:0000313" key="1">
    <source>
        <dbReference type="EMBL" id="KAF4592111.1"/>
    </source>
</evidence>